<organism evidence="9 10">
    <name type="scientific">Acidipropionibacterium acidipropionici</name>
    <dbReference type="NCBI Taxonomy" id="1748"/>
    <lineage>
        <taxon>Bacteria</taxon>
        <taxon>Bacillati</taxon>
        <taxon>Actinomycetota</taxon>
        <taxon>Actinomycetes</taxon>
        <taxon>Propionibacteriales</taxon>
        <taxon>Propionibacteriaceae</taxon>
        <taxon>Acidipropionibacterium</taxon>
    </lineage>
</organism>
<name>A0AAC9APH0_9ACTN</name>
<dbReference type="PANTHER" id="PTHR30151:SF0">
    <property type="entry name" value="ABC TRANSPORTER PERMEASE PROTEIN MJ0413-RELATED"/>
    <property type="match status" value="1"/>
</dbReference>
<dbReference type="AlphaFoldDB" id="A0AAC9APH0"/>
<dbReference type="FunFam" id="1.10.3720.10:FF:000003">
    <property type="entry name" value="Aliphatic sulfonate ABC transporter permease"/>
    <property type="match status" value="1"/>
</dbReference>
<dbReference type="Proteomes" id="UP000075221">
    <property type="component" value="Chromosome"/>
</dbReference>
<dbReference type="PANTHER" id="PTHR30151">
    <property type="entry name" value="ALKANE SULFONATE ABC TRANSPORTER-RELATED, MEMBRANE SUBUNIT"/>
    <property type="match status" value="1"/>
</dbReference>
<evidence type="ECO:0000256" key="2">
    <source>
        <dbReference type="ARBA" id="ARBA00022448"/>
    </source>
</evidence>
<keyword evidence="4 7" id="KW-0812">Transmembrane</keyword>
<protein>
    <submittedName>
        <fullName evidence="9">ABC transporter permease</fullName>
    </submittedName>
</protein>
<keyword evidence="6 7" id="KW-0472">Membrane</keyword>
<evidence type="ECO:0000256" key="4">
    <source>
        <dbReference type="ARBA" id="ARBA00022692"/>
    </source>
</evidence>
<evidence type="ECO:0000313" key="9">
    <source>
        <dbReference type="EMBL" id="AMS07105.1"/>
    </source>
</evidence>
<feature type="domain" description="ABC transmembrane type-1" evidence="8">
    <location>
        <begin position="60"/>
        <end position="240"/>
    </location>
</feature>
<reference evidence="9 10" key="1">
    <citation type="submission" date="2016-02" db="EMBL/GenBank/DDBJ databases">
        <title>Complete Genome Sequence of Propionibacterium acidipropionici ATCC 55737.</title>
        <authorList>
            <person name="Luna Flores C.H."/>
            <person name="Nielsen L.K."/>
            <person name="Marcellin E."/>
        </authorList>
    </citation>
    <scope>NUCLEOTIDE SEQUENCE [LARGE SCALE GENOMIC DNA]</scope>
    <source>
        <strain evidence="9 10">ATCC 55737</strain>
    </source>
</reference>
<evidence type="ECO:0000256" key="1">
    <source>
        <dbReference type="ARBA" id="ARBA00004651"/>
    </source>
</evidence>
<dbReference type="CDD" id="cd06261">
    <property type="entry name" value="TM_PBP2"/>
    <property type="match status" value="1"/>
</dbReference>
<feature type="transmembrane region" description="Helical" evidence="7">
    <location>
        <begin position="126"/>
        <end position="145"/>
    </location>
</feature>
<evidence type="ECO:0000256" key="5">
    <source>
        <dbReference type="ARBA" id="ARBA00022989"/>
    </source>
</evidence>
<dbReference type="Pfam" id="PF00528">
    <property type="entry name" value="BPD_transp_1"/>
    <property type="match status" value="1"/>
</dbReference>
<dbReference type="GO" id="GO:0042918">
    <property type="term" value="P:alkanesulfonate transmembrane transport"/>
    <property type="evidence" value="ECO:0007669"/>
    <property type="project" value="UniProtKB-ARBA"/>
</dbReference>
<gene>
    <name evidence="9" type="ORF">AXH35_08120</name>
</gene>
<dbReference type="PROSITE" id="PS50928">
    <property type="entry name" value="ABC_TM1"/>
    <property type="match status" value="1"/>
</dbReference>
<sequence>MGRGRHRSALLVGLAAFILLLLLWSAVSYSGMVDPLFLPTPSDTLLAGVTMFQSGFGSDIGITVFRVMGGFLIAAIIGIPLGVLVGTYAPVSSFLEPVFSFVRYMPASAFIPLFILWIGIDETEKIAIIILGSLPQIVLMVASNIRNVPMSLVEASYTLGTNRGNVLWKVIVPKASPDILDTLRIVLGWAWTYVIVAEIVGASSGIGYSILQSQRSMAVDQIFVAILTLGLIGLIVDNLLVLANHTAFKWNNVRESE</sequence>
<feature type="transmembrane region" description="Helical" evidence="7">
    <location>
        <begin position="101"/>
        <end position="119"/>
    </location>
</feature>
<dbReference type="InterPro" id="IPR000515">
    <property type="entry name" value="MetI-like"/>
</dbReference>
<evidence type="ECO:0000259" key="8">
    <source>
        <dbReference type="PROSITE" id="PS50928"/>
    </source>
</evidence>
<dbReference type="GO" id="GO:0005886">
    <property type="term" value="C:plasma membrane"/>
    <property type="evidence" value="ECO:0007669"/>
    <property type="project" value="UniProtKB-SubCell"/>
</dbReference>
<evidence type="ECO:0000256" key="3">
    <source>
        <dbReference type="ARBA" id="ARBA00022475"/>
    </source>
</evidence>
<dbReference type="InterPro" id="IPR035906">
    <property type="entry name" value="MetI-like_sf"/>
</dbReference>
<comment type="similarity">
    <text evidence="7">Belongs to the binding-protein-dependent transport system permease family.</text>
</comment>
<feature type="transmembrane region" description="Helical" evidence="7">
    <location>
        <begin position="190"/>
        <end position="211"/>
    </location>
</feature>
<keyword evidence="5 7" id="KW-1133">Transmembrane helix</keyword>
<proteinExistence type="inferred from homology"/>
<feature type="transmembrane region" description="Helical" evidence="7">
    <location>
        <begin position="223"/>
        <end position="243"/>
    </location>
</feature>
<dbReference type="Gene3D" id="1.10.3720.10">
    <property type="entry name" value="MetI-like"/>
    <property type="match status" value="1"/>
</dbReference>
<comment type="subcellular location">
    <subcellularLocation>
        <location evidence="1 7">Cell membrane</location>
        <topology evidence="1 7">Multi-pass membrane protein</topology>
    </subcellularLocation>
</comment>
<evidence type="ECO:0000256" key="6">
    <source>
        <dbReference type="ARBA" id="ARBA00023136"/>
    </source>
</evidence>
<feature type="transmembrane region" description="Helical" evidence="7">
    <location>
        <begin position="71"/>
        <end position="89"/>
    </location>
</feature>
<evidence type="ECO:0000256" key="7">
    <source>
        <dbReference type="RuleBase" id="RU363032"/>
    </source>
</evidence>
<keyword evidence="2 7" id="KW-0813">Transport</keyword>
<accession>A0AAC9APH0</accession>
<keyword evidence="3" id="KW-1003">Cell membrane</keyword>
<dbReference type="SUPFAM" id="SSF161098">
    <property type="entry name" value="MetI-like"/>
    <property type="match status" value="1"/>
</dbReference>
<dbReference type="EMBL" id="CP014352">
    <property type="protein sequence ID" value="AMS07105.1"/>
    <property type="molecule type" value="Genomic_DNA"/>
</dbReference>
<evidence type="ECO:0000313" key="10">
    <source>
        <dbReference type="Proteomes" id="UP000075221"/>
    </source>
</evidence>